<keyword evidence="3" id="KW-1185">Reference proteome</keyword>
<dbReference type="PANTHER" id="PTHR45932:SF17">
    <property type="entry name" value="CELLULAR RETINALDEHYDE-BINDING_TRIPLE FUNCTION DOMAIN-CONTAINING PROTEIN"/>
    <property type="match status" value="1"/>
</dbReference>
<accession>A0A167SAI7</accession>
<gene>
    <name evidence="2" type="ORF">CALVIDRAFT_594424</name>
</gene>
<dbReference type="EMBL" id="KV417266">
    <property type="protein sequence ID" value="KZP01732.1"/>
    <property type="molecule type" value="Genomic_DNA"/>
</dbReference>
<dbReference type="SUPFAM" id="SSF46938">
    <property type="entry name" value="CRAL/TRIO N-terminal domain"/>
    <property type="match status" value="1"/>
</dbReference>
<dbReference type="PROSITE" id="PS50191">
    <property type="entry name" value="CRAL_TRIO"/>
    <property type="match status" value="1"/>
</dbReference>
<dbReference type="Gene3D" id="3.40.525.10">
    <property type="entry name" value="CRAL-TRIO lipid binding domain"/>
    <property type="match status" value="1"/>
</dbReference>
<dbReference type="CDD" id="cd00170">
    <property type="entry name" value="SEC14"/>
    <property type="match status" value="1"/>
</dbReference>
<dbReference type="STRING" id="1330018.A0A167SAI7"/>
<reference evidence="2 3" key="1">
    <citation type="journal article" date="2016" name="Mol. Biol. Evol.">
        <title>Comparative Genomics of Early-Diverging Mushroom-Forming Fungi Provides Insights into the Origins of Lignocellulose Decay Capabilities.</title>
        <authorList>
            <person name="Nagy L.G."/>
            <person name="Riley R."/>
            <person name="Tritt A."/>
            <person name="Adam C."/>
            <person name="Daum C."/>
            <person name="Floudas D."/>
            <person name="Sun H."/>
            <person name="Yadav J.S."/>
            <person name="Pangilinan J."/>
            <person name="Larsson K.H."/>
            <person name="Matsuura K."/>
            <person name="Barry K."/>
            <person name="Labutti K."/>
            <person name="Kuo R."/>
            <person name="Ohm R.A."/>
            <person name="Bhattacharya S.S."/>
            <person name="Shirouzu T."/>
            <person name="Yoshinaga Y."/>
            <person name="Martin F.M."/>
            <person name="Grigoriev I.V."/>
            <person name="Hibbett D.S."/>
        </authorList>
    </citation>
    <scope>NUCLEOTIDE SEQUENCE [LARGE SCALE GENOMIC DNA]</scope>
    <source>
        <strain evidence="2 3">TUFC12733</strain>
    </source>
</reference>
<dbReference type="Pfam" id="PF00650">
    <property type="entry name" value="CRAL_TRIO"/>
    <property type="match status" value="1"/>
</dbReference>
<name>A0A167SAI7_CALVF</name>
<protein>
    <submittedName>
        <fullName evidence="2">CRAL/TRIO domain-containing protein</fullName>
    </submittedName>
</protein>
<dbReference type="InterPro" id="IPR036273">
    <property type="entry name" value="CRAL/TRIO_N_dom_sf"/>
</dbReference>
<proteinExistence type="predicted"/>
<evidence type="ECO:0000313" key="2">
    <source>
        <dbReference type="EMBL" id="KZP01732.1"/>
    </source>
</evidence>
<sequence length="305" mass="34227">MSISKVNMVLASADVMEGPQTKLTRQFTPAEWTALNEMKNLLPSIFEEAFPDNEKARIAPVTIWGVSVAPDCLDARSSVVLMHFLRAKKLKVEAARTMLLDTLRWRAEFAPEEAAKEPVDEAVFGKAAQMYGKDNEGRPVLYNIVGREVDFAKLFADTTKWIRWRVGLTERACLLLDFENVDELIHVYDLARSPSQSPECKQAIGEAGRIFRTHYPLLGFKAFGVNVVLPGLIRTICWFMRPFYPDRTLNKAIFIGGGPKAIGATLLRFIPASELPKPYGGTAEPKWATGPEWEDNRILRSARAK</sequence>
<dbReference type="InterPro" id="IPR044834">
    <property type="entry name" value="PATL"/>
</dbReference>
<dbReference type="AlphaFoldDB" id="A0A167SAI7"/>
<organism evidence="2 3">
    <name type="scientific">Calocera viscosa (strain TUFC12733)</name>
    <dbReference type="NCBI Taxonomy" id="1330018"/>
    <lineage>
        <taxon>Eukaryota</taxon>
        <taxon>Fungi</taxon>
        <taxon>Dikarya</taxon>
        <taxon>Basidiomycota</taxon>
        <taxon>Agaricomycotina</taxon>
        <taxon>Dacrymycetes</taxon>
        <taxon>Dacrymycetales</taxon>
        <taxon>Dacrymycetaceae</taxon>
        <taxon>Calocera</taxon>
    </lineage>
</organism>
<dbReference type="PANTHER" id="PTHR45932">
    <property type="entry name" value="PATELLIN-1"/>
    <property type="match status" value="1"/>
</dbReference>
<dbReference type="InterPro" id="IPR036865">
    <property type="entry name" value="CRAL-TRIO_dom_sf"/>
</dbReference>
<dbReference type="GO" id="GO:0008289">
    <property type="term" value="F:lipid binding"/>
    <property type="evidence" value="ECO:0007669"/>
    <property type="project" value="InterPro"/>
</dbReference>
<evidence type="ECO:0000313" key="3">
    <source>
        <dbReference type="Proteomes" id="UP000076738"/>
    </source>
</evidence>
<evidence type="ECO:0000259" key="1">
    <source>
        <dbReference type="PROSITE" id="PS50191"/>
    </source>
</evidence>
<dbReference type="Proteomes" id="UP000076738">
    <property type="component" value="Unassembled WGS sequence"/>
</dbReference>
<dbReference type="SUPFAM" id="SSF52087">
    <property type="entry name" value="CRAL/TRIO domain"/>
    <property type="match status" value="1"/>
</dbReference>
<dbReference type="OrthoDB" id="75724at2759"/>
<dbReference type="InterPro" id="IPR001251">
    <property type="entry name" value="CRAL-TRIO_dom"/>
</dbReference>
<feature type="domain" description="CRAL-TRIO" evidence="1">
    <location>
        <begin position="111"/>
        <end position="287"/>
    </location>
</feature>